<protein>
    <submittedName>
        <fullName evidence="2">Uncharacterized protein</fullName>
    </submittedName>
</protein>
<reference evidence="2 3" key="1">
    <citation type="journal article" date="2023" name="Sci. Data">
        <title>Genome assembly of the Korean intertidal mud-creeper Batillaria attramentaria.</title>
        <authorList>
            <person name="Patra A.K."/>
            <person name="Ho P.T."/>
            <person name="Jun S."/>
            <person name="Lee S.J."/>
            <person name="Kim Y."/>
            <person name="Won Y.J."/>
        </authorList>
    </citation>
    <scope>NUCLEOTIDE SEQUENCE [LARGE SCALE GENOMIC DNA]</scope>
    <source>
        <strain evidence="2">Wonlab-2016</strain>
    </source>
</reference>
<comment type="caution">
    <text evidence="2">The sequence shown here is derived from an EMBL/GenBank/DDBJ whole genome shotgun (WGS) entry which is preliminary data.</text>
</comment>
<keyword evidence="3" id="KW-1185">Reference proteome</keyword>
<feature type="compositionally biased region" description="Gly residues" evidence="1">
    <location>
        <begin position="91"/>
        <end position="101"/>
    </location>
</feature>
<dbReference type="AlphaFoldDB" id="A0ABD0KZQ4"/>
<sequence>MFAIYKEGGGRKGRVVGESWPGRGARRRKLGAQGRKIRRGSAVTHGSVLRHEEDENQRPVTQRLCYAPNNSSIPIVHVTDRTPRQLNRSPGGAGNLGPSGL</sequence>
<dbReference type="EMBL" id="JACVVK020000101">
    <property type="protein sequence ID" value="KAK7492677.1"/>
    <property type="molecule type" value="Genomic_DNA"/>
</dbReference>
<evidence type="ECO:0000313" key="3">
    <source>
        <dbReference type="Proteomes" id="UP001519460"/>
    </source>
</evidence>
<feature type="region of interest" description="Disordered" evidence="1">
    <location>
        <begin position="1"/>
        <end position="44"/>
    </location>
</feature>
<evidence type="ECO:0000313" key="2">
    <source>
        <dbReference type="EMBL" id="KAK7492677.1"/>
    </source>
</evidence>
<name>A0ABD0KZQ4_9CAEN</name>
<dbReference type="Proteomes" id="UP001519460">
    <property type="component" value="Unassembled WGS sequence"/>
</dbReference>
<proteinExistence type="predicted"/>
<evidence type="ECO:0000256" key="1">
    <source>
        <dbReference type="SAM" id="MobiDB-lite"/>
    </source>
</evidence>
<feature type="region of interest" description="Disordered" evidence="1">
    <location>
        <begin position="79"/>
        <end position="101"/>
    </location>
</feature>
<feature type="compositionally biased region" description="Basic residues" evidence="1">
    <location>
        <begin position="24"/>
        <end position="39"/>
    </location>
</feature>
<accession>A0ABD0KZQ4</accession>
<gene>
    <name evidence="2" type="ORF">BaRGS_00016156</name>
</gene>
<organism evidence="2 3">
    <name type="scientific">Batillaria attramentaria</name>
    <dbReference type="NCBI Taxonomy" id="370345"/>
    <lineage>
        <taxon>Eukaryota</taxon>
        <taxon>Metazoa</taxon>
        <taxon>Spiralia</taxon>
        <taxon>Lophotrochozoa</taxon>
        <taxon>Mollusca</taxon>
        <taxon>Gastropoda</taxon>
        <taxon>Caenogastropoda</taxon>
        <taxon>Sorbeoconcha</taxon>
        <taxon>Cerithioidea</taxon>
        <taxon>Batillariidae</taxon>
        <taxon>Batillaria</taxon>
    </lineage>
</organism>